<comment type="caution">
    <text evidence="4">The sequence shown here is derived from an EMBL/GenBank/DDBJ whole genome shotgun (WGS) entry which is preliminary data.</text>
</comment>
<reference evidence="5" key="1">
    <citation type="journal article" date="2019" name="Int. J. Syst. Evol. Microbiol.">
        <title>The Global Catalogue of Microorganisms (GCM) 10K type strain sequencing project: providing services to taxonomists for standard genome sequencing and annotation.</title>
        <authorList>
            <consortium name="The Broad Institute Genomics Platform"/>
            <consortium name="The Broad Institute Genome Sequencing Center for Infectious Disease"/>
            <person name="Wu L."/>
            <person name="Ma J."/>
        </authorList>
    </citation>
    <scope>NUCLEOTIDE SEQUENCE [LARGE SCALE GENOMIC DNA]</scope>
    <source>
        <strain evidence="5">CCUG 56029</strain>
    </source>
</reference>
<name>A0ABV8XR91_9DEIO</name>
<dbReference type="InterPro" id="IPR029464">
    <property type="entry name" value="HSDR_N"/>
</dbReference>
<evidence type="ECO:0000259" key="3">
    <source>
        <dbReference type="Pfam" id="PF14267"/>
    </source>
</evidence>
<dbReference type="Pfam" id="PF14267">
    <property type="entry name" value="DUF4357"/>
    <property type="match status" value="1"/>
</dbReference>
<dbReference type="RefSeq" id="WP_380042197.1">
    <property type="nucleotide sequence ID" value="NZ_JBHSEH010000031.1"/>
</dbReference>
<proteinExistence type="predicted"/>
<evidence type="ECO:0000313" key="5">
    <source>
        <dbReference type="Proteomes" id="UP001595998"/>
    </source>
</evidence>
<feature type="domain" description="DUF4357" evidence="3">
    <location>
        <begin position="300"/>
        <end position="351"/>
    </location>
</feature>
<dbReference type="InterPro" id="IPR025579">
    <property type="entry name" value="DUF4357"/>
</dbReference>
<organism evidence="4 5">
    <name type="scientific">Deinococcus navajonensis</name>
    <dbReference type="NCBI Taxonomy" id="309884"/>
    <lineage>
        <taxon>Bacteria</taxon>
        <taxon>Thermotogati</taxon>
        <taxon>Deinococcota</taxon>
        <taxon>Deinococci</taxon>
        <taxon>Deinococcales</taxon>
        <taxon>Deinococcaceae</taxon>
        <taxon>Deinococcus</taxon>
    </lineage>
</organism>
<keyword evidence="5" id="KW-1185">Reference proteome</keyword>
<dbReference type="Proteomes" id="UP001595998">
    <property type="component" value="Unassembled WGS sequence"/>
</dbReference>
<sequence>PGQPKGRVLLGLFCNTDNMTSGSLEKVQAAVQEISEQLAESPIRNEAVVRQTIILRLLDAAGFNIWNAKEVSPEETNAAGARPDFLIKAGNGVFALEIKGSGIQFQPKDYQQVLSYASSQGIRWAILTNGRTWIVMDEKAHGKPEQREVFRIELSRENASEFAQDILQILSRRTWAEDSFAATVIELGQRIKSRNNDRSILAEKTPIVKHFQAENEIGSFNKAVELCVKLGYITDAEGQVLLGNKPENTDSKVIHFTYSIFEATARAVYKPSDGTWTVIAGSTALNRHMVIMDNGVVLRRRRYLAEGRMRLREDGLLEYVQNIVYNSPTTAAQDIVGGARNGWTSWVDSEGNLARIYKPESPVVKPRPRTKNKVAEQATE</sequence>
<evidence type="ECO:0000259" key="2">
    <source>
        <dbReference type="Pfam" id="PF13588"/>
    </source>
</evidence>
<feature type="domain" description="Type I restriction enzyme R protein N-terminal" evidence="2">
    <location>
        <begin position="46"/>
        <end position="139"/>
    </location>
</feature>
<protein>
    <submittedName>
        <fullName evidence="4">DUF4357 domain-containing protein</fullName>
    </submittedName>
</protein>
<evidence type="ECO:0000256" key="1">
    <source>
        <dbReference type="SAM" id="MobiDB-lite"/>
    </source>
</evidence>
<feature type="non-terminal residue" evidence="4">
    <location>
        <position position="1"/>
    </location>
</feature>
<gene>
    <name evidence="4" type="ORF">ACFOZ9_17700</name>
</gene>
<evidence type="ECO:0000313" key="4">
    <source>
        <dbReference type="EMBL" id="MFC4428044.1"/>
    </source>
</evidence>
<feature type="region of interest" description="Disordered" evidence="1">
    <location>
        <begin position="361"/>
        <end position="380"/>
    </location>
</feature>
<dbReference type="EMBL" id="JBHSEH010000031">
    <property type="protein sequence ID" value="MFC4428044.1"/>
    <property type="molecule type" value="Genomic_DNA"/>
</dbReference>
<accession>A0ABV8XR91</accession>
<dbReference type="Pfam" id="PF13588">
    <property type="entry name" value="HSDR_N_2"/>
    <property type="match status" value="1"/>
</dbReference>